<keyword evidence="5" id="KW-1185">Reference proteome</keyword>
<keyword evidence="2" id="KW-0808">Transferase</keyword>
<keyword evidence="1" id="KW-0328">Glycosyltransferase</keyword>
<reference evidence="4 5" key="1">
    <citation type="journal article" date="2007" name="Proc. Natl. Acad. Sci. U.S.A.">
        <title>Dandruff-associated Malassezia genomes reveal convergent and divergent virulence traits shared with plant and human fungal pathogens.</title>
        <authorList>
            <person name="Xu J."/>
            <person name="Saunders C.W."/>
            <person name="Hu P."/>
            <person name="Grant R.A."/>
            <person name="Boekhout T."/>
            <person name="Kuramae E.E."/>
            <person name="Kronstad J.W."/>
            <person name="Deangelis Y.M."/>
            <person name="Reeder N.L."/>
            <person name="Johnstone K.R."/>
            <person name="Leland M."/>
            <person name="Fieno A.M."/>
            <person name="Begley W.M."/>
            <person name="Sun Y."/>
            <person name="Lacey M.P."/>
            <person name="Chaudhary T."/>
            <person name="Keough T."/>
            <person name="Chu L."/>
            <person name="Sears R."/>
            <person name="Yuan B."/>
            <person name="Dawson T.L.Jr."/>
        </authorList>
    </citation>
    <scope>NUCLEOTIDE SEQUENCE [LARGE SCALE GENOMIC DNA]</scope>
    <source>
        <strain evidence="5">ATCC MYA-4612 / CBS 7966</strain>
    </source>
</reference>
<comment type="caution">
    <text evidence="4">The sequence shown here is derived from an EMBL/GenBank/DDBJ whole genome shotgun (WGS) entry which is preliminary data.</text>
</comment>
<dbReference type="GO" id="GO:0005829">
    <property type="term" value="C:cytosol"/>
    <property type="evidence" value="ECO:0007669"/>
    <property type="project" value="TreeGrafter"/>
</dbReference>
<protein>
    <recommendedName>
        <fullName evidence="3">Glycosyl transferase family 3 domain-containing protein</fullName>
    </recommendedName>
</protein>
<dbReference type="NCBIfam" id="TIGR01245">
    <property type="entry name" value="trpD"/>
    <property type="match status" value="1"/>
</dbReference>
<accession>A8PWM8</accession>
<dbReference type="PANTHER" id="PTHR43285">
    <property type="entry name" value="ANTHRANILATE PHOSPHORIBOSYLTRANSFERASE"/>
    <property type="match status" value="1"/>
</dbReference>
<dbReference type="STRING" id="425265.A8PWM8"/>
<dbReference type="InterPro" id="IPR005940">
    <property type="entry name" value="Anthranilate_Pribosyl_Tfrase"/>
</dbReference>
<dbReference type="FunCoup" id="A8PWM8">
    <property type="interactions" value="325"/>
</dbReference>
<evidence type="ECO:0000313" key="4">
    <source>
        <dbReference type="EMBL" id="EDP44673.1"/>
    </source>
</evidence>
<gene>
    <name evidence="4" type="ORF">MGL_1155</name>
</gene>
<dbReference type="AlphaFoldDB" id="A8PWM8"/>
<evidence type="ECO:0000256" key="1">
    <source>
        <dbReference type="ARBA" id="ARBA00022676"/>
    </source>
</evidence>
<dbReference type="OrthoDB" id="427800at2759"/>
<evidence type="ECO:0000313" key="5">
    <source>
        <dbReference type="Proteomes" id="UP000008837"/>
    </source>
</evidence>
<dbReference type="VEuPathDB" id="FungiDB:MGL_1155"/>
<dbReference type="InterPro" id="IPR035902">
    <property type="entry name" value="Nuc_phospho_transferase"/>
</dbReference>
<dbReference type="GeneID" id="5856192"/>
<evidence type="ECO:0000259" key="3">
    <source>
        <dbReference type="Pfam" id="PF00591"/>
    </source>
</evidence>
<proteinExistence type="predicted"/>
<name>A8PWM8_MALGO</name>
<sequence length="413" mass="44164">MSHTHSTFKPLLSQLVQSIPLPEPPSGKLRDPKPSLSRDQLEALLLHLTDVNFTQNPAHHAAIGSALTALRISGIDMQPSTLAFMREKFLDQVQHFDVPEGLKTPASDYTGWVDIVGTGGDGQDTFNVSTTAMFVAGGVDGVHVAKHGGKASSSSSGSAELLLSLGLPLFDVPNDKVVALLPSCSCTFLLAPMFHRAMMPLAPIRASLGFPTLFNILGPLMNPVRPKRGVYGVHSSGLGRIYAETLQMAGMEFFWVVCGEEGLDEISPAGPSHVWEVRQGAVHHRTVSPQDFGIPTHSLDQVRSGSASSNAAIVAYMFTHSDTLPDVPLTEPLHVSCDVPHVKLEPIPAGTNLRAIFDYTILQAAALLYVAGHGQGDLKQCAELARMSILNGKAAGAWHRLHAHMHKAADPSS</sequence>
<dbReference type="SUPFAM" id="SSF52418">
    <property type="entry name" value="Nucleoside phosphorylase/phosphoribosyltransferase catalytic domain"/>
    <property type="match status" value="1"/>
</dbReference>
<dbReference type="InParanoid" id="A8PWM8"/>
<dbReference type="GO" id="GO:0004048">
    <property type="term" value="F:anthranilate phosphoribosyltransferase activity"/>
    <property type="evidence" value="ECO:0007669"/>
    <property type="project" value="InterPro"/>
</dbReference>
<evidence type="ECO:0000256" key="2">
    <source>
        <dbReference type="ARBA" id="ARBA00022679"/>
    </source>
</evidence>
<dbReference type="Proteomes" id="UP000008837">
    <property type="component" value="Unassembled WGS sequence"/>
</dbReference>
<dbReference type="Pfam" id="PF00591">
    <property type="entry name" value="Glycos_transf_3"/>
    <property type="match status" value="1"/>
</dbReference>
<dbReference type="PANTHER" id="PTHR43285:SF2">
    <property type="entry name" value="ANTHRANILATE PHOSPHORIBOSYLTRANSFERASE"/>
    <property type="match status" value="1"/>
</dbReference>
<dbReference type="EMBL" id="AAYY01000003">
    <property type="protein sequence ID" value="EDP44673.1"/>
    <property type="molecule type" value="Genomic_DNA"/>
</dbReference>
<organism evidence="4 5">
    <name type="scientific">Malassezia globosa (strain ATCC MYA-4612 / CBS 7966)</name>
    <name type="common">Dandruff-associated fungus</name>
    <dbReference type="NCBI Taxonomy" id="425265"/>
    <lineage>
        <taxon>Eukaryota</taxon>
        <taxon>Fungi</taxon>
        <taxon>Dikarya</taxon>
        <taxon>Basidiomycota</taxon>
        <taxon>Ustilaginomycotina</taxon>
        <taxon>Malasseziomycetes</taxon>
        <taxon>Malasseziales</taxon>
        <taxon>Malasseziaceae</taxon>
        <taxon>Malassezia</taxon>
    </lineage>
</organism>
<dbReference type="GO" id="GO:0000162">
    <property type="term" value="P:L-tryptophan biosynthetic process"/>
    <property type="evidence" value="ECO:0007669"/>
    <property type="project" value="InterPro"/>
</dbReference>
<dbReference type="KEGG" id="mgl:MGL_1155"/>
<dbReference type="Gene3D" id="3.40.1030.10">
    <property type="entry name" value="Nucleoside phosphorylase/phosphoribosyltransferase catalytic domain"/>
    <property type="match status" value="1"/>
</dbReference>
<dbReference type="OMA" id="VCKHGAK"/>
<feature type="domain" description="Glycosyl transferase family 3" evidence="3">
    <location>
        <begin position="112"/>
        <end position="323"/>
    </location>
</feature>
<dbReference type="RefSeq" id="XP_001731887.1">
    <property type="nucleotide sequence ID" value="XM_001731835.1"/>
</dbReference>
<dbReference type="InterPro" id="IPR000312">
    <property type="entry name" value="Glycosyl_Trfase_fam3"/>
</dbReference>